<feature type="compositionally biased region" description="Basic and acidic residues" evidence="1">
    <location>
        <begin position="57"/>
        <end position="75"/>
    </location>
</feature>
<gene>
    <name evidence="2" type="ORF">RI060_13435</name>
</gene>
<proteinExistence type="predicted"/>
<sequence length="97" mass="10165">MGRDEHVCPACGQPVETVVRRHKTLGTWVPLWVAGPCHNPECGAYDAEGADSGPTAEDTRPAEKTRPDADPRSADDTAPPATTPAETAPGETVSENS</sequence>
<feature type="region of interest" description="Disordered" evidence="1">
    <location>
        <begin position="41"/>
        <end position="97"/>
    </location>
</feature>
<evidence type="ECO:0000313" key="2">
    <source>
        <dbReference type="EMBL" id="WND18275.1"/>
    </source>
</evidence>
<evidence type="ECO:0000313" key="3">
    <source>
        <dbReference type="Proteomes" id="UP001249394"/>
    </source>
</evidence>
<keyword evidence="3" id="KW-1185">Reference proteome</keyword>
<dbReference type="EMBL" id="CP134213">
    <property type="protein sequence ID" value="WND18275.1"/>
    <property type="molecule type" value="Genomic_DNA"/>
</dbReference>
<evidence type="ECO:0000256" key="1">
    <source>
        <dbReference type="SAM" id="MobiDB-lite"/>
    </source>
</evidence>
<feature type="compositionally biased region" description="Low complexity" evidence="1">
    <location>
        <begin position="76"/>
        <end position="97"/>
    </location>
</feature>
<organism evidence="2 3">
    <name type="scientific">Streptomyces violaceus</name>
    <name type="common">Streptomyces venezuelae</name>
    <dbReference type="NCBI Taxonomy" id="1936"/>
    <lineage>
        <taxon>Bacteria</taxon>
        <taxon>Bacillati</taxon>
        <taxon>Actinomycetota</taxon>
        <taxon>Actinomycetes</taxon>
        <taxon>Kitasatosporales</taxon>
        <taxon>Streptomycetaceae</taxon>
        <taxon>Streptomyces</taxon>
    </lineage>
</organism>
<name>A0ABY9U6T0_STRVL</name>
<reference evidence="2 3" key="1">
    <citation type="submission" date="2023-09" db="EMBL/GenBank/DDBJ databases">
        <title>The genome sequence of Streptomyces anthocyanicus.</title>
        <authorList>
            <person name="Mo P."/>
        </authorList>
    </citation>
    <scope>NUCLEOTIDE SEQUENCE [LARGE SCALE GENOMIC DNA]</scope>
    <source>
        <strain evidence="2 3">JCM 4387</strain>
    </source>
</reference>
<protein>
    <submittedName>
        <fullName evidence="2">LITAF-like zinc ribbon domain-containing protein</fullName>
    </submittedName>
</protein>
<accession>A0ABY9U6T0</accession>
<dbReference type="Proteomes" id="UP001249394">
    <property type="component" value="Chromosome"/>
</dbReference>